<accession>A0AAP0BH69</accession>
<dbReference type="AlphaFoldDB" id="A0AAP0BH69"/>
<dbReference type="Proteomes" id="UP001418222">
    <property type="component" value="Unassembled WGS sequence"/>
</dbReference>
<protein>
    <submittedName>
        <fullName evidence="1">Uncharacterized protein</fullName>
    </submittedName>
</protein>
<keyword evidence="2" id="KW-1185">Reference proteome</keyword>
<reference evidence="1 2" key="1">
    <citation type="journal article" date="2022" name="Nat. Plants">
        <title>Genomes of leafy and leafless Platanthera orchids illuminate the evolution of mycoheterotrophy.</title>
        <authorList>
            <person name="Li M.H."/>
            <person name="Liu K.W."/>
            <person name="Li Z."/>
            <person name="Lu H.C."/>
            <person name="Ye Q.L."/>
            <person name="Zhang D."/>
            <person name="Wang J.Y."/>
            <person name="Li Y.F."/>
            <person name="Zhong Z.M."/>
            <person name="Liu X."/>
            <person name="Yu X."/>
            <person name="Liu D.K."/>
            <person name="Tu X.D."/>
            <person name="Liu B."/>
            <person name="Hao Y."/>
            <person name="Liao X.Y."/>
            <person name="Jiang Y.T."/>
            <person name="Sun W.H."/>
            <person name="Chen J."/>
            <person name="Chen Y.Q."/>
            <person name="Ai Y."/>
            <person name="Zhai J.W."/>
            <person name="Wu S.S."/>
            <person name="Zhou Z."/>
            <person name="Hsiao Y.Y."/>
            <person name="Wu W.L."/>
            <person name="Chen Y.Y."/>
            <person name="Lin Y.F."/>
            <person name="Hsu J.L."/>
            <person name="Li C.Y."/>
            <person name="Wang Z.W."/>
            <person name="Zhao X."/>
            <person name="Zhong W.Y."/>
            <person name="Ma X.K."/>
            <person name="Ma L."/>
            <person name="Huang J."/>
            <person name="Chen G.Z."/>
            <person name="Huang M.Z."/>
            <person name="Huang L."/>
            <person name="Peng D.H."/>
            <person name="Luo Y.B."/>
            <person name="Zou S.Q."/>
            <person name="Chen S.P."/>
            <person name="Lan S."/>
            <person name="Tsai W.C."/>
            <person name="Van de Peer Y."/>
            <person name="Liu Z.J."/>
        </authorList>
    </citation>
    <scope>NUCLEOTIDE SEQUENCE [LARGE SCALE GENOMIC DNA]</scope>
    <source>
        <strain evidence="1">Lor287</strain>
    </source>
</reference>
<name>A0AAP0BH69_9ASPA</name>
<dbReference type="EMBL" id="JBBWWQ010000009">
    <property type="protein sequence ID" value="KAK8938872.1"/>
    <property type="molecule type" value="Genomic_DNA"/>
</dbReference>
<proteinExistence type="predicted"/>
<evidence type="ECO:0000313" key="1">
    <source>
        <dbReference type="EMBL" id="KAK8938872.1"/>
    </source>
</evidence>
<sequence>MFVGSLANSLCVAYIIVLVERRMLKREDREDAYRHYQKTTSVWIPWFKGFLFRHRLKEEADPEFLLPLLDRVKAATSERKVSTPAIVVHQISTYSRYFKSIVICMSILALCRPRMYADKKIVHAG</sequence>
<gene>
    <name evidence="1" type="ORF">KSP39_PZI011491</name>
</gene>
<comment type="caution">
    <text evidence="1">The sequence shown here is derived from an EMBL/GenBank/DDBJ whole genome shotgun (WGS) entry which is preliminary data.</text>
</comment>
<organism evidence="1 2">
    <name type="scientific">Platanthera zijinensis</name>
    <dbReference type="NCBI Taxonomy" id="2320716"/>
    <lineage>
        <taxon>Eukaryota</taxon>
        <taxon>Viridiplantae</taxon>
        <taxon>Streptophyta</taxon>
        <taxon>Embryophyta</taxon>
        <taxon>Tracheophyta</taxon>
        <taxon>Spermatophyta</taxon>
        <taxon>Magnoliopsida</taxon>
        <taxon>Liliopsida</taxon>
        <taxon>Asparagales</taxon>
        <taxon>Orchidaceae</taxon>
        <taxon>Orchidoideae</taxon>
        <taxon>Orchideae</taxon>
        <taxon>Orchidinae</taxon>
        <taxon>Platanthera</taxon>
    </lineage>
</organism>
<evidence type="ECO:0000313" key="2">
    <source>
        <dbReference type="Proteomes" id="UP001418222"/>
    </source>
</evidence>